<dbReference type="PANTHER" id="PTHR43394">
    <property type="entry name" value="ATP-DEPENDENT PERMEASE MDL1, MITOCHONDRIAL"/>
    <property type="match status" value="1"/>
</dbReference>
<dbReference type="Proteomes" id="UP000064029">
    <property type="component" value="Unassembled WGS sequence"/>
</dbReference>
<dbReference type="SUPFAM" id="SSF52540">
    <property type="entry name" value="P-loop containing nucleoside triphosphate hydrolases"/>
    <property type="match status" value="1"/>
</dbReference>
<dbReference type="AlphaFoldDB" id="A0A118HYL0"/>
<evidence type="ECO:0000313" key="1">
    <source>
        <dbReference type="EMBL" id="KVG74808.1"/>
    </source>
</evidence>
<reference evidence="1 2" key="1">
    <citation type="submission" date="2015-11" db="EMBL/GenBank/DDBJ databases">
        <title>Expanding the genomic diversity of Burkholderia species for the development of highly accurate diagnostics.</title>
        <authorList>
            <person name="Sahl J."/>
            <person name="Keim P."/>
            <person name="Wagner D."/>
        </authorList>
    </citation>
    <scope>NUCLEOTIDE SEQUENCE [LARGE SCALE GENOMIC DNA]</scope>
    <source>
        <strain evidence="1 2">MSMB2036</strain>
    </source>
</reference>
<evidence type="ECO:0008006" key="3">
    <source>
        <dbReference type="Google" id="ProtNLM"/>
    </source>
</evidence>
<protein>
    <recommendedName>
        <fullName evidence="3">ABC transporter domain-containing protein</fullName>
    </recommendedName>
</protein>
<dbReference type="InterPro" id="IPR027417">
    <property type="entry name" value="P-loop_NTPase"/>
</dbReference>
<dbReference type="Gene3D" id="3.40.50.300">
    <property type="entry name" value="P-loop containing nucleotide triphosphate hydrolases"/>
    <property type="match status" value="1"/>
</dbReference>
<accession>A0A118HYL0</accession>
<gene>
    <name evidence="1" type="ORF">WJ33_14900</name>
</gene>
<name>A0A118HYL0_9BURK</name>
<dbReference type="EMBL" id="LOXM01000025">
    <property type="protein sequence ID" value="KVG74808.1"/>
    <property type="molecule type" value="Genomic_DNA"/>
</dbReference>
<proteinExistence type="predicted"/>
<organism evidence="1 2">
    <name type="scientific">Burkholderia ubonensis</name>
    <dbReference type="NCBI Taxonomy" id="101571"/>
    <lineage>
        <taxon>Bacteria</taxon>
        <taxon>Pseudomonadati</taxon>
        <taxon>Pseudomonadota</taxon>
        <taxon>Betaproteobacteria</taxon>
        <taxon>Burkholderiales</taxon>
        <taxon>Burkholderiaceae</taxon>
        <taxon>Burkholderia</taxon>
        <taxon>Burkholderia cepacia complex</taxon>
    </lineage>
</organism>
<dbReference type="InterPro" id="IPR039421">
    <property type="entry name" value="Type_1_exporter"/>
</dbReference>
<dbReference type="GO" id="GO:0015421">
    <property type="term" value="F:ABC-type oligopeptide transporter activity"/>
    <property type="evidence" value="ECO:0007669"/>
    <property type="project" value="TreeGrafter"/>
</dbReference>
<sequence length="71" mass="7988">MGRALATRPSVVILDEPTSSLDGAREARIFARLRQRVPTLVVMTHHHSLLKVADRAYRVEHGTVREFVPLS</sequence>
<evidence type="ECO:0000313" key="2">
    <source>
        <dbReference type="Proteomes" id="UP000064029"/>
    </source>
</evidence>
<comment type="caution">
    <text evidence="1">The sequence shown here is derived from an EMBL/GenBank/DDBJ whole genome shotgun (WGS) entry which is preliminary data.</text>
</comment>
<dbReference type="PANTHER" id="PTHR43394:SF1">
    <property type="entry name" value="ATP-BINDING CASSETTE SUB-FAMILY B MEMBER 10, MITOCHONDRIAL"/>
    <property type="match status" value="1"/>
</dbReference>